<proteinExistence type="predicted"/>
<evidence type="ECO:0000313" key="3">
    <source>
        <dbReference type="Proteomes" id="UP000813444"/>
    </source>
</evidence>
<feature type="compositionally biased region" description="Polar residues" evidence="1">
    <location>
        <begin position="86"/>
        <end position="109"/>
    </location>
</feature>
<feature type="region of interest" description="Disordered" evidence="1">
    <location>
        <begin position="68"/>
        <end position="147"/>
    </location>
</feature>
<feature type="compositionally biased region" description="Basic and acidic residues" evidence="1">
    <location>
        <begin position="133"/>
        <end position="145"/>
    </location>
</feature>
<reference evidence="2" key="1">
    <citation type="journal article" date="2021" name="Nat. Commun.">
        <title>Genetic determinants of endophytism in the Arabidopsis root mycobiome.</title>
        <authorList>
            <person name="Mesny F."/>
            <person name="Miyauchi S."/>
            <person name="Thiergart T."/>
            <person name="Pickel B."/>
            <person name="Atanasova L."/>
            <person name="Karlsson M."/>
            <person name="Huettel B."/>
            <person name="Barry K.W."/>
            <person name="Haridas S."/>
            <person name="Chen C."/>
            <person name="Bauer D."/>
            <person name="Andreopoulos W."/>
            <person name="Pangilinan J."/>
            <person name="LaButti K."/>
            <person name="Riley R."/>
            <person name="Lipzen A."/>
            <person name="Clum A."/>
            <person name="Drula E."/>
            <person name="Henrissat B."/>
            <person name="Kohler A."/>
            <person name="Grigoriev I.V."/>
            <person name="Martin F.M."/>
            <person name="Hacquard S."/>
        </authorList>
    </citation>
    <scope>NUCLEOTIDE SEQUENCE</scope>
    <source>
        <strain evidence="2">MPI-CAGE-CH-0235</strain>
    </source>
</reference>
<name>A0A8K0WUB3_9HYPO</name>
<keyword evidence="3" id="KW-1185">Reference proteome</keyword>
<sequence>MKMALVRSLSTSGRRGVKSVIYKAFRIRPRDNEHVEPLVPRGPDLPEISHLQPLALEKFMIYAPDAEAGEDEAEGAQRQEPEWRASDQSSSDVPRNTSDGGSFNTSFGETQPLLKKDADCYPRPMSRLSSMKPRPEEPHGKRVDGDNPTLQEAAPSIQVDQHTAGAPHALDFETGKCWRTTLSWNDAQPSVEFQSQSRACRHLRLDLDVVMPAGPVDPTRQMDRLVMGVKGAQMIHVVESDGRVVSSMPWSEGRTLLITTKDAELSPPCLMRC</sequence>
<organism evidence="2 3">
    <name type="scientific">Stachybotrys elegans</name>
    <dbReference type="NCBI Taxonomy" id="80388"/>
    <lineage>
        <taxon>Eukaryota</taxon>
        <taxon>Fungi</taxon>
        <taxon>Dikarya</taxon>
        <taxon>Ascomycota</taxon>
        <taxon>Pezizomycotina</taxon>
        <taxon>Sordariomycetes</taxon>
        <taxon>Hypocreomycetidae</taxon>
        <taxon>Hypocreales</taxon>
        <taxon>Stachybotryaceae</taxon>
        <taxon>Stachybotrys</taxon>
    </lineage>
</organism>
<protein>
    <submittedName>
        <fullName evidence="2">Uncharacterized protein</fullName>
    </submittedName>
</protein>
<dbReference type="Proteomes" id="UP000813444">
    <property type="component" value="Unassembled WGS sequence"/>
</dbReference>
<evidence type="ECO:0000256" key="1">
    <source>
        <dbReference type="SAM" id="MobiDB-lite"/>
    </source>
</evidence>
<comment type="caution">
    <text evidence="2">The sequence shown here is derived from an EMBL/GenBank/DDBJ whole genome shotgun (WGS) entry which is preliminary data.</text>
</comment>
<feature type="compositionally biased region" description="Basic and acidic residues" evidence="1">
    <location>
        <begin position="75"/>
        <end position="85"/>
    </location>
</feature>
<dbReference type="EMBL" id="JAGPNK010000003">
    <property type="protein sequence ID" value="KAH7325081.1"/>
    <property type="molecule type" value="Genomic_DNA"/>
</dbReference>
<dbReference type="AlphaFoldDB" id="A0A8K0WUB3"/>
<evidence type="ECO:0000313" key="2">
    <source>
        <dbReference type="EMBL" id="KAH7325081.1"/>
    </source>
</evidence>
<accession>A0A8K0WUB3</accession>
<gene>
    <name evidence="2" type="ORF">B0I35DRAFT_174904</name>
</gene>